<dbReference type="Pfam" id="PF00096">
    <property type="entry name" value="zf-C2H2"/>
    <property type="match status" value="1"/>
</dbReference>
<dbReference type="GO" id="GO:0000978">
    <property type="term" value="F:RNA polymerase II cis-regulatory region sequence-specific DNA binding"/>
    <property type="evidence" value="ECO:0007669"/>
    <property type="project" value="TreeGrafter"/>
</dbReference>
<dbReference type="SUPFAM" id="SSF57667">
    <property type="entry name" value="beta-beta-alpha zinc fingers"/>
    <property type="match status" value="1"/>
</dbReference>
<name>A0A151NHB3_ALLMI</name>
<dbReference type="InterPro" id="IPR013087">
    <property type="entry name" value="Znf_C2H2_type"/>
</dbReference>
<sequence>MNHMGFFYQGVSAGPAQGRGAWLLSRAEEGPASLEPPGITPGRLALAAHRKIHPEEVPHHLTRFRRSFVWHSEHWRLHARDKPRRYLECGKSFTCSTNRAQQQRIHKGQKAHQCSECGKSFTQSSHLANHQLGDISENQPSSSPSILVKDARSAWALSLGILLAGPGNMGFGGT</sequence>
<keyword evidence="10" id="KW-1185">Reference proteome</keyword>
<dbReference type="FunFam" id="3.30.160.60:FF:000624">
    <property type="entry name" value="zinc finger protein 697"/>
    <property type="match status" value="1"/>
</dbReference>
<keyword evidence="3" id="KW-0677">Repeat</keyword>
<evidence type="ECO:0000256" key="2">
    <source>
        <dbReference type="ARBA" id="ARBA00022723"/>
    </source>
</evidence>
<evidence type="ECO:0000256" key="1">
    <source>
        <dbReference type="ARBA" id="ARBA00004123"/>
    </source>
</evidence>
<dbReference type="GO" id="GO:0008270">
    <property type="term" value="F:zinc ion binding"/>
    <property type="evidence" value="ECO:0007669"/>
    <property type="project" value="UniProtKB-KW"/>
</dbReference>
<protein>
    <recommendedName>
        <fullName evidence="8">C2H2-type domain-containing protein</fullName>
    </recommendedName>
</protein>
<keyword evidence="4 7" id="KW-0863">Zinc-finger</keyword>
<evidence type="ECO:0000256" key="6">
    <source>
        <dbReference type="ARBA" id="ARBA00023242"/>
    </source>
</evidence>
<evidence type="ECO:0000313" key="9">
    <source>
        <dbReference type="EMBL" id="KYO36206.1"/>
    </source>
</evidence>
<feature type="domain" description="C2H2-type" evidence="8">
    <location>
        <begin position="88"/>
        <end position="111"/>
    </location>
</feature>
<gene>
    <name evidence="9" type="ORF">Y1Q_0022908</name>
</gene>
<dbReference type="GO" id="GO:0005634">
    <property type="term" value="C:nucleus"/>
    <property type="evidence" value="ECO:0007669"/>
    <property type="project" value="UniProtKB-SubCell"/>
</dbReference>
<organism evidence="9 10">
    <name type="scientific">Alligator mississippiensis</name>
    <name type="common">American alligator</name>
    <dbReference type="NCBI Taxonomy" id="8496"/>
    <lineage>
        <taxon>Eukaryota</taxon>
        <taxon>Metazoa</taxon>
        <taxon>Chordata</taxon>
        <taxon>Craniata</taxon>
        <taxon>Vertebrata</taxon>
        <taxon>Euteleostomi</taxon>
        <taxon>Archelosauria</taxon>
        <taxon>Archosauria</taxon>
        <taxon>Crocodylia</taxon>
        <taxon>Alligatoridae</taxon>
        <taxon>Alligatorinae</taxon>
        <taxon>Alligator</taxon>
    </lineage>
</organism>
<keyword evidence="2" id="KW-0479">Metal-binding</keyword>
<dbReference type="Proteomes" id="UP000050525">
    <property type="component" value="Unassembled WGS sequence"/>
</dbReference>
<dbReference type="GO" id="GO:0000981">
    <property type="term" value="F:DNA-binding transcription factor activity, RNA polymerase II-specific"/>
    <property type="evidence" value="ECO:0007669"/>
    <property type="project" value="TreeGrafter"/>
</dbReference>
<keyword evidence="5" id="KW-0862">Zinc</keyword>
<dbReference type="PANTHER" id="PTHR23226">
    <property type="entry name" value="ZINC FINGER AND SCAN DOMAIN-CONTAINING"/>
    <property type="match status" value="1"/>
</dbReference>
<comment type="caution">
    <text evidence="9">The sequence shown here is derived from an EMBL/GenBank/DDBJ whole genome shotgun (WGS) entry which is preliminary data.</text>
</comment>
<dbReference type="Gene3D" id="3.30.160.60">
    <property type="entry name" value="Classic Zinc Finger"/>
    <property type="match status" value="2"/>
</dbReference>
<dbReference type="PROSITE" id="PS50157">
    <property type="entry name" value="ZINC_FINGER_C2H2_2"/>
    <property type="match status" value="2"/>
</dbReference>
<dbReference type="EMBL" id="AKHW03002957">
    <property type="protein sequence ID" value="KYO36206.1"/>
    <property type="molecule type" value="Genomic_DNA"/>
</dbReference>
<evidence type="ECO:0000256" key="4">
    <source>
        <dbReference type="ARBA" id="ARBA00022771"/>
    </source>
</evidence>
<evidence type="ECO:0000259" key="8">
    <source>
        <dbReference type="PROSITE" id="PS50157"/>
    </source>
</evidence>
<feature type="domain" description="C2H2-type" evidence="8">
    <location>
        <begin position="112"/>
        <end position="140"/>
    </location>
</feature>
<evidence type="ECO:0000256" key="3">
    <source>
        <dbReference type="ARBA" id="ARBA00022737"/>
    </source>
</evidence>
<accession>A0A151NHB3</accession>
<dbReference type="PANTHER" id="PTHR23226:SF416">
    <property type="entry name" value="FI01424P"/>
    <property type="match status" value="1"/>
</dbReference>
<evidence type="ECO:0000256" key="5">
    <source>
        <dbReference type="ARBA" id="ARBA00022833"/>
    </source>
</evidence>
<reference evidence="9 10" key="1">
    <citation type="journal article" date="2012" name="Genome Biol.">
        <title>Sequencing three crocodilian genomes to illuminate the evolution of archosaurs and amniotes.</title>
        <authorList>
            <person name="St John J.A."/>
            <person name="Braun E.L."/>
            <person name="Isberg S.R."/>
            <person name="Miles L.G."/>
            <person name="Chong A.Y."/>
            <person name="Gongora J."/>
            <person name="Dalzell P."/>
            <person name="Moran C."/>
            <person name="Bed'hom B."/>
            <person name="Abzhanov A."/>
            <person name="Burgess S.C."/>
            <person name="Cooksey A.M."/>
            <person name="Castoe T.A."/>
            <person name="Crawford N.G."/>
            <person name="Densmore L.D."/>
            <person name="Drew J.C."/>
            <person name="Edwards S.V."/>
            <person name="Faircloth B.C."/>
            <person name="Fujita M.K."/>
            <person name="Greenwold M.J."/>
            <person name="Hoffmann F.G."/>
            <person name="Howard J.M."/>
            <person name="Iguchi T."/>
            <person name="Janes D.E."/>
            <person name="Khan S.Y."/>
            <person name="Kohno S."/>
            <person name="de Koning A.J."/>
            <person name="Lance S.L."/>
            <person name="McCarthy F.M."/>
            <person name="McCormack J.E."/>
            <person name="Merchant M.E."/>
            <person name="Peterson D.G."/>
            <person name="Pollock D.D."/>
            <person name="Pourmand N."/>
            <person name="Raney B.J."/>
            <person name="Roessler K.A."/>
            <person name="Sanford J.R."/>
            <person name="Sawyer R.H."/>
            <person name="Schmidt C.J."/>
            <person name="Triplett E.W."/>
            <person name="Tuberville T.D."/>
            <person name="Venegas-Anaya M."/>
            <person name="Howard J.T."/>
            <person name="Jarvis E.D."/>
            <person name="Guillette L.J.Jr."/>
            <person name="Glenn T.C."/>
            <person name="Green R.E."/>
            <person name="Ray D.A."/>
        </authorList>
    </citation>
    <scope>NUCLEOTIDE SEQUENCE [LARGE SCALE GENOMIC DNA]</scope>
    <source>
        <strain evidence="9">KSC_2009_1</strain>
    </source>
</reference>
<evidence type="ECO:0000256" key="7">
    <source>
        <dbReference type="PROSITE-ProRule" id="PRU00042"/>
    </source>
</evidence>
<keyword evidence="6" id="KW-0539">Nucleus</keyword>
<dbReference type="InterPro" id="IPR036236">
    <property type="entry name" value="Znf_C2H2_sf"/>
</dbReference>
<evidence type="ECO:0000313" key="10">
    <source>
        <dbReference type="Proteomes" id="UP000050525"/>
    </source>
</evidence>
<comment type="subcellular location">
    <subcellularLocation>
        <location evidence="1">Nucleus</location>
    </subcellularLocation>
</comment>
<dbReference type="AlphaFoldDB" id="A0A151NHB3"/>
<proteinExistence type="predicted"/>